<dbReference type="GO" id="GO:0006488">
    <property type="term" value="P:dolichol-linked oligosaccharide biosynthetic process"/>
    <property type="evidence" value="ECO:0007669"/>
    <property type="project" value="InterPro"/>
</dbReference>
<keyword evidence="7 16" id="KW-0808">Transferase</keyword>
<feature type="transmembrane region" description="Helical" evidence="15">
    <location>
        <begin position="518"/>
        <end position="537"/>
    </location>
</feature>
<evidence type="ECO:0000256" key="7">
    <source>
        <dbReference type="ARBA" id="ARBA00022679"/>
    </source>
</evidence>
<evidence type="ECO:0000256" key="13">
    <source>
        <dbReference type="ARBA" id="ARBA00044727"/>
    </source>
</evidence>
<dbReference type="PANTHER" id="PTHR12989:SF10">
    <property type="entry name" value="DOL-P-GLC:GLC(2)MAN(9)GLCNAC(2)-PP-DOL ALPHA-1,2-GLUCOSYLTRANSFERASE-RELATED"/>
    <property type="match status" value="1"/>
</dbReference>
<evidence type="ECO:0000256" key="15">
    <source>
        <dbReference type="SAM" id="Phobius"/>
    </source>
</evidence>
<evidence type="ECO:0000313" key="16">
    <source>
        <dbReference type="EMBL" id="TID15707.1"/>
    </source>
</evidence>
<evidence type="ECO:0000256" key="12">
    <source>
        <dbReference type="ARBA" id="ARBA00032069"/>
    </source>
</evidence>
<comment type="similarity">
    <text evidence="3">Belongs to the ALG10 glucosyltransferase family.</text>
</comment>
<dbReference type="Proteomes" id="UP000298493">
    <property type="component" value="Unassembled WGS sequence"/>
</dbReference>
<feature type="transmembrane region" description="Helical" evidence="15">
    <location>
        <begin position="90"/>
        <end position="109"/>
    </location>
</feature>
<dbReference type="Pfam" id="PF04922">
    <property type="entry name" value="DIE2_ALG10"/>
    <property type="match status" value="1"/>
</dbReference>
<comment type="catalytic activity">
    <reaction evidence="14">
        <text>an alpha-D-Glc-(1-&gt;3)-alpha-D-Glc-(1-&gt;3)-alpha-D-Man-(1-&gt;2)-alpha-D-Man-(1-&gt;2)-alpha-D-Man-(1-&gt;3)-[alpha-D-Man-(1-&gt;2)-alpha-D-Man-(1-&gt;3)-[alpha-D-Man-(1-&gt;2)-alpha-D-Man-(1-&gt;6)]-alpha-D-Man-(1-&gt;6)]-beta-D-Man-(1-&gt;4)-beta-D-GlcNAc-(1-&gt;4)-alpha-D-GlcNAc-diphospho-di-trans,poly-cis-dolichol + a di-trans,poly-cis-dolichyl beta-D-glucosyl phosphate = a alpha-D-Glc-(1-&gt;2)-alpha-D-Glc-(1-&gt;3)-alpha-D-Glc-(1-&gt;3)-alpha-D-Man-(1-&gt;2)-alpha-D-Man-(1-&gt;2)-alpha-D-Man-(1-&gt;3)-[alpha-D-Man-(1-&gt;2)-alpha-D-Man-(1-&gt;3)-[alpha-D-Man-(1-&gt;2)-alpha-D-Man-(1-&gt;6)]-alpha-D-Man-(1-&gt;6)]-beta-D-Man-(1-&gt;4)-beta-D-GlcNAc-(1-&gt;4)-alpha-D-GlcNAc-diphospho-di-trans,poly-cis-dolichol + a di-trans,poly-cis-dolichyl phosphate + H(+)</text>
        <dbReference type="Rhea" id="RHEA:29543"/>
        <dbReference type="Rhea" id="RHEA-COMP:19498"/>
        <dbReference type="Rhea" id="RHEA-COMP:19502"/>
        <dbReference type="Rhea" id="RHEA-COMP:19512"/>
        <dbReference type="Rhea" id="RHEA-COMP:19522"/>
        <dbReference type="ChEBI" id="CHEBI:15378"/>
        <dbReference type="ChEBI" id="CHEBI:57525"/>
        <dbReference type="ChEBI" id="CHEBI:57683"/>
        <dbReference type="ChEBI" id="CHEBI:132522"/>
        <dbReference type="ChEBI" id="CHEBI:132523"/>
        <dbReference type="EC" id="2.4.1.256"/>
    </reaction>
    <physiologicalReaction direction="left-to-right" evidence="14">
        <dbReference type="Rhea" id="RHEA:29544"/>
    </physiologicalReaction>
</comment>
<feature type="transmembrane region" description="Helical" evidence="15">
    <location>
        <begin position="391"/>
        <end position="418"/>
    </location>
</feature>
<feature type="transmembrane region" description="Helical" evidence="15">
    <location>
        <begin position="308"/>
        <end position="328"/>
    </location>
</feature>
<evidence type="ECO:0000256" key="11">
    <source>
        <dbReference type="ARBA" id="ARBA00023136"/>
    </source>
</evidence>
<name>A0A4Z1NRK4_9PEZI</name>
<evidence type="ECO:0000256" key="8">
    <source>
        <dbReference type="ARBA" id="ARBA00022692"/>
    </source>
</evidence>
<dbReference type="GO" id="GO:0005789">
    <property type="term" value="C:endoplasmic reticulum membrane"/>
    <property type="evidence" value="ECO:0007669"/>
    <property type="project" value="UniProtKB-SubCell"/>
</dbReference>
<dbReference type="InterPro" id="IPR016900">
    <property type="entry name" value="Alg10"/>
</dbReference>
<evidence type="ECO:0000256" key="4">
    <source>
        <dbReference type="ARBA" id="ARBA00011967"/>
    </source>
</evidence>
<accession>A0A4Z1NRK4</accession>
<dbReference type="EMBL" id="SNSC02000020">
    <property type="protein sequence ID" value="TID15707.1"/>
    <property type="molecule type" value="Genomic_DNA"/>
</dbReference>
<comment type="pathway">
    <text evidence="2">Protein modification; protein glycosylation.</text>
</comment>
<feature type="transmembrane region" description="Helical" evidence="15">
    <location>
        <begin position="121"/>
        <end position="143"/>
    </location>
</feature>
<reference evidence="16 17" key="1">
    <citation type="submission" date="2019-04" db="EMBL/GenBank/DDBJ databases">
        <title>High contiguity whole genome sequence and gene annotation resource for two Venturia nashicola isolates.</title>
        <authorList>
            <person name="Prokchorchik M."/>
            <person name="Won K."/>
            <person name="Lee Y."/>
            <person name="Choi E.D."/>
            <person name="Segonzac C."/>
            <person name="Sohn K.H."/>
        </authorList>
    </citation>
    <scope>NUCLEOTIDE SEQUENCE [LARGE SCALE GENOMIC DNA]</scope>
    <source>
        <strain evidence="16 17">PRI2</strain>
    </source>
</reference>
<keyword evidence="10 15" id="KW-1133">Transmembrane helix</keyword>
<keyword evidence="9" id="KW-0256">Endoplasmic reticulum</keyword>
<keyword evidence="17" id="KW-1185">Reference proteome</keyword>
<proteinExistence type="inferred from homology"/>
<feature type="transmembrane region" description="Helical" evidence="15">
    <location>
        <begin position="270"/>
        <end position="288"/>
    </location>
</feature>
<organism evidence="16 17">
    <name type="scientific">Venturia nashicola</name>
    <dbReference type="NCBI Taxonomy" id="86259"/>
    <lineage>
        <taxon>Eukaryota</taxon>
        <taxon>Fungi</taxon>
        <taxon>Dikarya</taxon>
        <taxon>Ascomycota</taxon>
        <taxon>Pezizomycotina</taxon>
        <taxon>Dothideomycetes</taxon>
        <taxon>Pleosporomycetidae</taxon>
        <taxon>Venturiales</taxon>
        <taxon>Venturiaceae</taxon>
        <taxon>Venturia</taxon>
    </lineage>
</organism>
<dbReference type="OrthoDB" id="4769at2759"/>
<gene>
    <name evidence="16" type="ORF">E6O75_ATG08035</name>
</gene>
<protein>
    <recommendedName>
        <fullName evidence="5">Dol-P-Glc:Glc(2)Man(9)GlcNAc(2)-PP-Dol alpha-1,2-glucosyltransferase</fullName>
        <ecNumber evidence="4">2.4.1.256</ecNumber>
    </recommendedName>
    <alternativeName>
        <fullName evidence="12">Asparagine-linked glycosylation protein 10</fullName>
    </alternativeName>
</protein>
<feature type="transmembrane region" description="Helical" evidence="15">
    <location>
        <begin position="349"/>
        <end position="371"/>
    </location>
</feature>
<keyword evidence="11 15" id="KW-0472">Membrane</keyword>
<keyword evidence="6" id="KW-0328">Glycosyltransferase</keyword>
<feature type="transmembrane region" description="Helical" evidence="15">
    <location>
        <begin position="7"/>
        <end position="26"/>
    </location>
</feature>
<dbReference type="EC" id="2.4.1.256" evidence="4"/>
<dbReference type="AlphaFoldDB" id="A0A4Z1NRK4"/>
<dbReference type="UniPathway" id="UPA00378"/>
<evidence type="ECO:0000256" key="14">
    <source>
        <dbReference type="ARBA" id="ARBA00048064"/>
    </source>
</evidence>
<keyword evidence="8 15" id="KW-0812">Transmembrane</keyword>
<evidence type="ECO:0000256" key="10">
    <source>
        <dbReference type="ARBA" id="ARBA00022989"/>
    </source>
</evidence>
<comment type="function">
    <text evidence="13">Dol-P-Glc:Glc(2)Man(9)GlcNAc(2)-PP-Dol alpha-1,2-glucosyltransferase that operates in the biosynthetic pathway of dolichol-linked oligosaccharides, the glycan precursors employed in protein asparagine (N)-glycosylation. The assembly of dolichol-linked oligosaccharides begins on the cytosolic side of the endoplasmic reticulum membrane and finishes in its lumen. The sequential addition of sugars to dolichol pyrophosphate produces dolichol-linked oligosaccharides containing fourteen sugars, including two GlcNAcs, nine mannoses and three glucoses. Once assembled, the oligosaccharide is transferred from the lipid to nascent proteins by oligosaccharyltransferases. In the lumen of the endoplasmic reticulum, adds the third and last glucose residue from dolichyl phosphate glucose (Dol-P-Glc) onto the lipid-linked oligosaccharide intermediate Glc(2)Man(9)GlcNAc(2)-PP-Dol to produce Glc(3)Man(9)GlcNAc(2)-PP-Dol.</text>
</comment>
<evidence type="ECO:0000256" key="1">
    <source>
        <dbReference type="ARBA" id="ARBA00004477"/>
    </source>
</evidence>
<evidence type="ECO:0000256" key="3">
    <source>
        <dbReference type="ARBA" id="ARBA00010600"/>
    </source>
</evidence>
<evidence type="ECO:0000256" key="2">
    <source>
        <dbReference type="ARBA" id="ARBA00004922"/>
    </source>
</evidence>
<evidence type="ECO:0000256" key="5">
    <source>
        <dbReference type="ARBA" id="ARBA00018512"/>
    </source>
</evidence>
<evidence type="ECO:0000256" key="6">
    <source>
        <dbReference type="ARBA" id="ARBA00022676"/>
    </source>
</evidence>
<comment type="caution">
    <text evidence="16">The sequence shown here is derived from an EMBL/GenBank/DDBJ whole genome shotgun (WGS) entry which is preliminary data.</text>
</comment>
<dbReference type="PANTHER" id="PTHR12989">
    <property type="entry name" value="ALPHA-1,2-GLUCOSYLTRANSFERASE ALG10"/>
    <property type="match status" value="1"/>
</dbReference>
<evidence type="ECO:0000256" key="9">
    <source>
        <dbReference type="ARBA" id="ARBA00022824"/>
    </source>
</evidence>
<evidence type="ECO:0000313" key="17">
    <source>
        <dbReference type="Proteomes" id="UP000298493"/>
    </source>
</evidence>
<dbReference type="GO" id="GO:0106073">
    <property type="term" value="F:dolichyl pyrophosphate Glc2Man9GlcNAc2 alpha-1,2-glucosyltransferase activity"/>
    <property type="evidence" value="ECO:0007669"/>
    <property type="project" value="UniProtKB-EC"/>
</dbReference>
<sequence length="551" mass="62164">MSEVRNDGHWIAVGTAFVTVCTAIWLSKVSEIVPEPYLDEVFHLRQAQVYCNGDFHIWDQKITTPPGLYLVSWLIFKITGHCSITALRSLNLGTLLIAPYLTYSILLNLSPEPASSTKTRWSALSAANIWLFPPVFFFSGLYYTDVQSALWVLLSFQAYLRYEKDGFQSFSEAISLIRFGLIALCFRQTNVFWVAVFPAGLGIVSSLRQSAQKATQVDNVGFWEMCEASWYESALYDPRVEAAWIQDYMKTIVSIVIVALGNPSKLVRPLVPCIFLLAAFGGFVLWNGGVVLGDKSNHVATIHMPQMLYLWPYLVFFSIPVLLPPLVISAMDVFSHPPSAGSMFRQISMFTASTILAAGVIHYNTIIHPFTLADNRHYVFYVFRILLRHPAIRYVAAPAYIFCANLAIQALGGTKLISKVLKQNSDQKSFTGRPVPGNSASFVMIWLVTTALSLVTAPLVEPRYCIIPWMMWRLHLPRLVESTHLPRLVESTSETESTKSSGLLGVWEDDGTRLICETIWFCCINAMTGYIFLYWGFSWPQEEGKVQRFMW</sequence>
<dbReference type="STRING" id="86259.A0A4Z1NRK4"/>
<comment type="subcellular location">
    <subcellularLocation>
        <location evidence="1">Endoplasmic reticulum membrane</location>
        <topology evidence="1">Multi-pass membrane protein</topology>
    </subcellularLocation>
</comment>
<feature type="transmembrane region" description="Helical" evidence="15">
    <location>
        <begin position="439"/>
        <end position="460"/>
    </location>
</feature>
<dbReference type="PIRSF" id="PIRSF028810">
    <property type="entry name" value="Alpha1_2_glucosyltferase_Alg10"/>
    <property type="match status" value="1"/>
</dbReference>